<gene>
    <name evidence="2" type="ORF">Q9R08_03950</name>
</gene>
<evidence type="ECO:0000259" key="1">
    <source>
        <dbReference type="Pfam" id="PF07110"/>
    </source>
</evidence>
<dbReference type="Pfam" id="PF07110">
    <property type="entry name" value="EthD"/>
    <property type="match status" value="1"/>
</dbReference>
<dbReference type="Proteomes" id="UP001235133">
    <property type="component" value="Unassembled WGS sequence"/>
</dbReference>
<comment type="caution">
    <text evidence="2">The sequence shown here is derived from an EMBL/GenBank/DDBJ whole genome shotgun (WGS) entry which is preliminary data.</text>
</comment>
<evidence type="ECO:0000313" key="2">
    <source>
        <dbReference type="EMBL" id="MDQ7877122.1"/>
    </source>
</evidence>
<proteinExistence type="predicted"/>
<dbReference type="SUPFAM" id="SSF54909">
    <property type="entry name" value="Dimeric alpha+beta barrel"/>
    <property type="match status" value="1"/>
</dbReference>
<reference evidence="2 3" key="1">
    <citation type="submission" date="2023-08" db="EMBL/GenBank/DDBJ databases">
        <title>Microbacterium psychrotolerans sp. nov., a psychrotolerant bacterium isolated from soil in Heilongjiang Province, China.</title>
        <authorList>
            <person name="An P."/>
            <person name="Zhao D."/>
            <person name="Xiang H."/>
        </authorList>
    </citation>
    <scope>NUCLEOTIDE SEQUENCE [LARGE SCALE GENOMIC DNA]</scope>
    <source>
        <strain evidence="2 3">QXD-8</strain>
    </source>
</reference>
<protein>
    <submittedName>
        <fullName evidence="2">EthD domain-containing protein</fullName>
    </submittedName>
</protein>
<accession>A0ABU0YXR6</accession>
<name>A0ABU0YXR6_9MICO</name>
<feature type="domain" description="EthD" evidence="1">
    <location>
        <begin position="14"/>
        <end position="100"/>
    </location>
</feature>
<dbReference type="InterPro" id="IPR011008">
    <property type="entry name" value="Dimeric_a/b-barrel"/>
</dbReference>
<keyword evidence="3" id="KW-1185">Reference proteome</keyword>
<dbReference type="InterPro" id="IPR009799">
    <property type="entry name" value="EthD_dom"/>
</dbReference>
<sequence length="247" mass="27685">MAGIKLFDPFSRRADISRADFSHHWITHHAEIVTHIRRITRYVQSVRLDDSPALLDELFSSSSWDGCAETWHPTSSSVLAMPHEPRFAELMADERNFLDLTRPRHLISSEETLVDEHGFDPRVRGVKLLVFVRRRPEVSGSDFADRWPSAADRDLGRRLAVTRHVRCTAIGHIARAADGSGDLGAAGAASVSDDEYDGVQELWWRHLRAMEDALAAQPEAAQRLLASDLIDAPRSTTLIAHERIIVA</sequence>
<dbReference type="RefSeq" id="WP_308866524.1">
    <property type="nucleotide sequence ID" value="NZ_JAVFWO010000001.1"/>
</dbReference>
<dbReference type="Gene3D" id="3.30.70.100">
    <property type="match status" value="2"/>
</dbReference>
<organism evidence="2 3">
    <name type="scientific">Microbacterium psychrotolerans</name>
    <dbReference type="NCBI Taxonomy" id="3068321"/>
    <lineage>
        <taxon>Bacteria</taxon>
        <taxon>Bacillati</taxon>
        <taxon>Actinomycetota</taxon>
        <taxon>Actinomycetes</taxon>
        <taxon>Micrococcales</taxon>
        <taxon>Microbacteriaceae</taxon>
        <taxon>Microbacterium</taxon>
    </lineage>
</organism>
<dbReference type="EMBL" id="JAVFWO010000001">
    <property type="protein sequence ID" value="MDQ7877122.1"/>
    <property type="molecule type" value="Genomic_DNA"/>
</dbReference>
<evidence type="ECO:0000313" key="3">
    <source>
        <dbReference type="Proteomes" id="UP001235133"/>
    </source>
</evidence>